<dbReference type="EMBL" id="CP067393">
    <property type="protein sequence ID" value="QQP86554.1"/>
    <property type="molecule type" value="Genomic_DNA"/>
</dbReference>
<evidence type="ECO:0000256" key="6">
    <source>
        <dbReference type="RuleBase" id="RU003560"/>
    </source>
</evidence>
<dbReference type="NCBIfam" id="NF005985">
    <property type="entry name" value="PRK08088.1"/>
    <property type="match status" value="1"/>
</dbReference>
<dbReference type="Proteomes" id="UP000595278">
    <property type="component" value="Chromosome"/>
</dbReference>
<dbReference type="InterPro" id="IPR015421">
    <property type="entry name" value="PyrdxlP-dep_Trfase_major"/>
</dbReference>
<dbReference type="Pfam" id="PF00202">
    <property type="entry name" value="Aminotran_3"/>
    <property type="match status" value="1"/>
</dbReference>
<dbReference type="InterPro" id="IPR005814">
    <property type="entry name" value="Aminotrans_3"/>
</dbReference>
<keyword evidence="5 6" id="KW-0663">Pyridoxal phosphate</keyword>
<dbReference type="SUPFAM" id="SSF53383">
    <property type="entry name" value="PLP-dependent transferases"/>
    <property type="match status" value="1"/>
</dbReference>
<organism evidence="7 8">
    <name type="scientific">Entomomonas asaccharolytica</name>
    <dbReference type="NCBI Taxonomy" id="2785331"/>
    <lineage>
        <taxon>Bacteria</taxon>
        <taxon>Pseudomonadati</taxon>
        <taxon>Pseudomonadota</taxon>
        <taxon>Gammaproteobacteria</taxon>
        <taxon>Pseudomonadales</taxon>
        <taxon>Pseudomonadaceae</taxon>
        <taxon>Entomomonas</taxon>
    </lineage>
</organism>
<evidence type="ECO:0000256" key="1">
    <source>
        <dbReference type="ARBA" id="ARBA00001933"/>
    </source>
</evidence>
<dbReference type="AlphaFoldDB" id="A0A974RZ11"/>
<comment type="cofactor">
    <cofactor evidence="1">
        <name>pyridoxal 5'-phosphate</name>
        <dbReference type="ChEBI" id="CHEBI:597326"/>
    </cofactor>
</comment>
<evidence type="ECO:0000256" key="3">
    <source>
        <dbReference type="ARBA" id="ARBA00022576"/>
    </source>
</evidence>
<dbReference type="GO" id="GO:0042802">
    <property type="term" value="F:identical protein binding"/>
    <property type="evidence" value="ECO:0007669"/>
    <property type="project" value="TreeGrafter"/>
</dbReference>
<reference evidence="7 8" key="1">
    <citation type="submission" date="2021-01" db="EMBL/GenBank/DDBJ databases">
        <title>Entomomonas sp. F2A isolated from a house cricket (Acheta domesticus).</title>
        <authorList>
            <person name="Spergser J."/>
            <person name="Busse H.-J."/>
        </authorList>
    </citation>
    <scope>NUCLEOTIDE SEQUENCE [LARGE SCALE GENOMIC DNA]</scope>
    <source>
        <strain evidence="7 8">F2A</strain>
    </source>
</reference>
<evidence type="ECO:0000313" key="8">
    <source>
        <dbReference type="Proteomes" id="UP000595278"/>
    </source>
</evidence>
<evidence type="ECO:0000313" key="7">
    <source>
        <dbReference type="EMBL" id="QQP86554.1"/>
    </source>
</evidence>
<proteinExistence type="inferred from homology"/>
<dbReference type="InterPro" id="IPR050103">
    <property type="entry name" value="Class-III_PLP-dep_AT"/>
</dbReference>
<evidence type="ECO:0000256" key="2">
    <source>
        <dbReference type="ARBA" id="ARBA00008954"/>
    </source>
</evidence>
<dbReference type="CDD" id="cd00610">
    <property type="entry name" value="OAT_like"/>
    <property type="match status" value="1"/>
</dbReference>
<dbReference type="Gene3D" id="3.40.640.10">
    <property type="entry name" value="Type I PLP-dependent aspartate aminotransferase-like (Major domain)"/>
    <property type="match status" value="1"/>
</dbReference>
<dbReference type="GO" id="GO:0009448">
    <property type="term" value="P:gamma-aminobutyric acid metabolic process"/>
    <property type="evidence" value="ECO:0007669"/>
    <property type="project" value="InterPro"/>
</dbReference>
<keyword evidence="8" id="KW-1185">Reference proteome</keyword>
<dbReference type="Gene3D" id="3.90.1150.10">
    <property type="entry name" value="Aspartate Aminotransferase, domain 1"/>
    <property type="match status" value="1"/>
</dbReference>
<dbReference type="InterPro" id="IPR049704">
    <property type="entry name" value="Aminotrans_3_PPA_site"/>
</dbReference>
<evidence type="ECO:0000256" key="4">
    <source>
        <dbReference type="ARBA" id="ARBA00022679"/>
    </source>
</evidence>
<dbReference type="RefSeq" id="WP_201094745.1">
    <property type="nucleotide sequence ID" value="NZ_CP067393.1"/>
</dbReference>
<dbReference type="GO" id="GO:0034386">
    <property type="term" value="F:4-aminobutyrate:2-oxoglutarate transaminase activity"/>
    <property type="evidence" value="ECO:0007669"/>
    <property type="project" value="UniProtKB-EC"/>
</dbReference>
<comment type="similarity">
    <text evidence="2 6">Belongs to the class-III pyridoxal-phosphate-dependent aminotransferase family.</text>
</comment>
<keyword evidence="4 7" id="KW-0808">Transferase</keyword>
<dbReference type="InterPro" id="IPR015424">
    <property type="entry name" value="PyrdxlP-dep_Trfase"/>
</dbReference>
<dbReference type="InterPro" id="IPR004632">
    <property type="entry name" value="4NH2But_aminotransferase_bac"/>
</dbReference>
<evidence type="ECO:0000256" key="5">
    <source>
        <dbReference type="ARBA" id="ARBA00022898"/>
    </source>
</evidence>
<accession>A0A974RZ11</accession>
<dbReference type="EC" id="2.6.1.19" evidence="7"/>
<dbReference type="PIRSF" id="PIRSF000521">
    <property type="entry name" value="Transaminase_4ab_Lys_Orn"/>
    <property type="match status" value="1"/>
</dbReference>
<dbReference type="FunFam" id="3.40.640.10:FF:000013">
    <property type="entry name" value="4-aminobutyrate aminotransferase"/>
    <property type="match status" value="1"/>
</dbReference>
<sequence length="459" mass="49049">MAKQVKATKSVKPTKAPAKVAKPAAKAVKQAKQTNAKLFKRRAAAVANGVSMIHPVAVERAENAKIWDVEGKEYLDFAGGIAVLNSGHLHPKVVSAVQQQLTKVTHTCFQVVAYEPYIELCEKINELVPGKFPKKTLLVTTGSEAVENAVKIARAATGRQGVIVFDAAYHGRTMYTLAMTGKKVPYAAGMGLMPGGVYRALFPRKLHGVSVAEALASVERIFKNDAEPRDIAAIVLEPVQGEGGFYAAPKEFFKGLREICDKHGIVLIADEVQTGAGRTGTFFAMEQMGVAADLTTFAKSIAGGFPLAGVCGRAELVDSIPPGGLGGTYAGNPLSCAAALAVIDVFKEEKLLDRANKLGAKVNKALTAIQKKHPTIAEIRITGAMIAFELMDKKTHKPNAELVAKIVERAREKGLLLLSCGSYYNIMRILVPLTISDADLDKGLNIIAECFAELDKGKK</sequence>
<protein>
    <submittedName>
        <fullName evidence="7">4-aminobutyrate--2-oxoglutarate transaminase</fullName>
        <ecNumber evidence="7">2.6.1.19</ecNumber>
    </submittedName>
</protein>
<dbReference type="PANTHER" id="PTHR11986:SF58">
    <property type="entry name" value="LEUCINE_METHIONINE RACEMASE"/>
    <property type="match status" value="1"/>
</dbReference>
<dbReference type="InterPro" id="IPR015422">
    <property type="entry name" value="PyrdxlP-dep_Trfase_small"/>
</dbReference>
<gene>
    <name evidence="7" type="primary">gabT</name>
    <name evidence="7" type="ORF">JHT90_04770</name>
</gene>
<dbReference type="PANTHER" id="PTHR11986">
    <property type="entry name" value="AMINOTRANSFERASE CLASS III"/>
    <property type="match status" value="1"/>
</dbReference>
<dbReference type="NCBIfam" id="TIGR00700">
    <property type="entry name" value="GABAtrnsam"/>
    <property type="match status" value="1"/>
</dbReference>
<dbReference type="GO" id="GO:0030170">
    <property type="term" value="F:pyridoxal phosphate binding"/>
    <property type="evidence" value="ECO:0007669"/>
    <property type="project" value="InterPro"/>
</dbReference>
<keyword evidence="3 7" id="KW-0032">Aminotransferase</keyword>
<dbReference type="PROSITE" id="PS00600">
    <property type="entry name" value="AA_TRANSFER_CLASS_3"/>
    <property type="match status" value="1"/>
</dbReference>
<name>A0A974RZ11_9GAMM</name>
<dbReference type="KEGG" id="eaz:JHT90_04770"/>